<dbReference type="RefSeq" id="WP_036160301.1">
    <property type="nucleotide sequence ID" value="NZ_JAMB01000004.1"/>
</dbReference>
<dbReference type="Proteomes" id="UP000054058">
    <property type="component" value="Unassembled WGS sequence"/>
</dbReference>
<evidence type="ECO:0000313" key="1">
    <source>
        <dbReference type="EMBL" id="ETX11399.1"/>
    </source>
</evidence>
<dbReference type="STRING" id="1122207.MUS1_10870"/>
<protein>
    <recommendedName>
        <fullName evidence="3">DUF1127 domain-containing protein</fullName>
    </recommendedName>
</protein>
<organism evidence="1 2">
    <name type="scientific">Marinomonas ushuaiensis DSM 15871</name>
    <dbReference type="NCBI Taxonomy" id="1122207"/>
    <lineage>
        <taxon>Bacteria</taxon>
        <taxon>Pseudomonadati</taxon>
        <taxon>Pseudomonadota</taxon>
        <taxon>Gammaproteobacteria</taxon>
        <taxon>Oceanospirillales</taxon>
        <taxon>Oceanospirillaceae</taxon>
        <taxon>Marinomonas</taxon>
    </lineage>
</organism>
<proteinExistence type="predicted"/>
<dbReference type="PATRIC" id="fig|1122207.3.peg.1304"/>
<dbReference type="AlphaFoldDB" id="X7E5U2"/>
<name>X7E5U2_9GAMM</name>
<dbReference type="OrthoDB" id="6106780at2"/>
<dbReference type="EMBL" id="JAMB01000004">
    <property type="protein sequence ID" value="ETX11399.1"/>
    <property type="molecule type" value="Genomic_DNA"/>
</dbReference>
<keyword evidence="2" id="KW-1185">Reference proteome</keyword>
<evidence type="ECO:0000313" key="2">
    <source>
        <dbReference type="Proteomes" id="UP000054058"/>
    </source>
</evidence>
<comment type="caution">
    <text evidence="1">The sequence shown here is derived from an EMBL/GenBank/DDBJ whole genome shotgun (WGS) entry which is preliminary data.</text>
</comment>
<reference evidence="1 2" key="1">
    <citation type="submission" date="2014-01" db="EMBL/GenBank/DDBJ databases">
        <title>Marinomonas ushuaiensis DSM 15871 Genome Sequencing.</title>
        <authorList>
            <person name="Lai Q."/>
            <person name="Shao Z.S."/>
        </authorList>
    </citation>
    <scope>NUCLEOTIDE SEQUENCE [LARGE SCALE GENOMIC DNA]</scope>
    <source>
        <strain evidence="1 2">DSM 15871</strain>
    </source>
</reference>
<gene>
    <name evidence="1" type="ORF">MUS1_10870</name>
</gene>
<accession>X7E5U2</accession>
<evidence type="ECO:0008006" key="3">
    <source>
        <dbReference type="Google" id="ProtNLM"/>
    </source>
</evidence>
<sequence>MLVISLFVHIQHCVQRYQSRKALALLSAQQMCDIGITDDEKQTEIAHASVLGFVRDLLRQVKKGMKAL</sequence>